<dbReference type="GO" id="GO:0004386">
    <property type="term" value="F:helicase activity"/>
    <property type="evidence" value="ECO:0007669"/>
    <property type="project" value="UniProtKB-KW"/>
</dbReference>
<sequence length="460" mass="50551">MLRDYQAEDLAKVSDALKQGAQRVLFEASVGYGKSVLIETMAEAYSRTGRRVWVLSNRSSVINQLRKRAAHLPGVEVMTVQAADRRRAELAANPAALVLIDEVHMGGSAAQYGRVMACAPLARFIGFTGSPSPENFDTFRVHIQGRSSRWLTDQGFLSPLRYFAPNLVDLRGVSVKAGEFDESQVLTKLEEGKVFANSIDLFREHGVGVPTLGFCVNVKHAVDTAERFRKAGHKCEVLTGKDSDKAAAYKIDALSDAGLLFSVDKVSAGFDLPTLGVMLSMRPTASPRVWVQQLGRVARTAPGKTFGLVLDQVGNTLRHGTLTQERNWRGKGKRAWTGDDTHTEDGESLSVRQCPACVAVFEAGPSKCPQCGAELARDTRISRAESVRLKEMEAAEIERQQQEAAALRKRLGQTIPQMRAYLGHQTAVDNMRKRYDKAKRNGDADIAAFAHEQLRQARAL</sequence>
<protein>
    <submittedName>
        <fullName evidence="3">DEAD/DEAH box helicase family protein</fullName>
    </submittedName>
</protein>
<dbReference type="SUPFAM" id="SSF52540">
    <property type="entry name" value="P-loop containing nucleoside triphosphate hydrolases"/>
    <property type="match status" value="1"/>
</dbReference>
<dbReference type="Proteomes" id="UP001247754">
    <property type="component" value="Unassembled WGS sequence"/>
</dbReference>
<dbReference type="EMBL" id="JAVKPH010000027">
    <property type="protein sequence ID" value="MDR5654475.1"/>
    <property type="molecule type" value="Genomic_DNA"/>
</dbReference>
<proteinExistence type="predicted"/>
<organism evidence="3 4">
    <name type="scientific">Ruixingdingia sedimenti</name>
    <dbReference type="NCBI Taxonomy" id="3073604"/>
    <lineage>
        <taxon>Bacteria</taxon>
        <taxon>Pseudomonadati</taxon>
        <taxon>Pseudomonadota</taxon>
        <taxon>Alphaproteobacteria</taxon>
        <taxon>Rhodobacterales</taxon>
        <taxon>Paracoccaceae</taxon>
        <taxon>Ruixingdingia</taxon>
    </lineage>
</organism>
<keyword evidence="3" id="KW-0378">Hydrolase</keyword>
<comment type="caution">
    <text evidence="3">The sequence shown here is derived from an EMBL/GenBank/DDBJ whole genome shotgun (WGS) entry which is preliminary data.</text>
</comment>
<evidence type="ECO:0000313" key="3">
    <source>
        <dbReference type="EMBL" id="MDR5654475.1"/>
    </source>
</evidence>
<dbReference type="InterPro" id="IPR050742">
    <property type="entry name" value="Helicase_Restrict-Modif_Enz"/>
</dbReference>
<accession>A0ABU1FC81</accession>
<feature type="compositionally biased region" description="Basic and acidic residues" evidence="1">
    <location>
        <begin position="336"/>
        <end position="345"/>
    </location>
</feature>
<keyword evidence="3" id="KW-0547">Nucleotide-binding</keyword>
<keyword evidence="3" id="KW-0347">Helicase</keyword>
<evidence type="ECO:0000259" key="2">
    <source>
        <dbReference type="Pfam" id="PF00271"/>
    </source>
</evidence>
<evidence type="ECO:0000256" key="1">
    <source>
        <dbReference type="SAM" id="MobiDB-lite"/>
    </source>
</evidence>
<dbReference type="InterPro" id="IPR027417">
    <property type="entry name" value="P-loop_NTPase"/>
</dbReference>
<reference evidence="3 4" key="1">
    <citation type="submission" date="2023-09" db="EMBL/GenBank/DDBJ databases">
        <title>Xinfangfangia sedmenti sp. nov., isolated the sedment.</title>
        <authorList>
            <person name="Xu L."/>
        </authorList>
    </citation>
    <scope>NUCLEOTIDE SEQUENCE [LARGE SCALE GENOMIC DNA]</scope>
    <source>
        <strain evidence="3 4">LG-4</strain>
    </source>
</reference>
<feature type="domain" description="Helicase C-terminal" evidence="2">
    <location>
        <begin position="208"/>
        <end position="300"/>
    </location>
</feature>
<evidence type="ECO:0000313" key="4">
    <source>
        <dbReference type="Proteomes" id="UP001247754"/>
    </source>
</evidence>
<gene>
    <name evidence="3" type="ORF">RGD00_17825</name>
</gene>
<dbReference type="Pfam" id="PF13604">
    <property type="entry name" value="AAA_30"/>
    <property type="match status" value="1"/>
</dbReference>
<keyword evidence="3" id="KW-0067">ATP-binding</keyword>
<dbReference type="RefSeq" id="WP_310458632.1">
    <property type="nucleotide sequence ID" value="NZ_JAVKPH010000027.1"/>
</dbReference>
<name>A0ABU1FC81_9RHOB</name>
<feature type="region of interest" description="Disordered" evidence="1">
    <location>
        <begin position="328"/>
        <end position="347"/>
    </location>
</feature>
<dbReference type="PANTHER" id="PTHR47396:SF1">
    <property type="entry name" value="ATP-DEPENDENT HELICASE IRC3-RELATED"/>
    <property type="match status" value="1"/>
</dbReference>
<dbReference type="Pfam" id="PF00271">
    <property type="entry name" value="Helicase_C"/>
    <property type="match status" value="1"/>
</dbReference>
<keyword evidence="4" id="KW-1185">Reference proteome</keyword>
<dbReference type="Gene3D" id="3.40.50.300">
    <property type="entry name" value="P-loop containing nucleotide triphosphate hydrolases"/>
    <property type="match status" value="2"/>
</dbReference>
<dbReference type="PANTHER" id="PTHR47396">
    <property type="entry name" value="TYPE I RESTRICTION ENZYME ECOKI R PROTEIN"/>
    <property type="match status" value="1"/>
</dbReference>
<dbReference type="InterPro" id="IPR001650">
    <property type="entry name" value="Helicase_C-like"/>
</dbReference>